<keyword evidence="4" id="KW-1185">Reference proteome</keyword>
<dbReference type="SUPFAM" id="SSF52799">
    <property type="entry name" value="(Phosphotyrosine protein) phosphatases II"/>
    <property type="match status" value="1"/>
</dbReference>
<protein>
    <recommendedName>
        <fullName evidence="2">Tyrosine specific protein phosphatases domain-containing protein</fullName>
    </recommendedName>
</protein>
<evidence type="ECO:0000256" key="1">
    <source>
        <dbReference type="SAM" id="MobiDB-lite"/>
    </source>
</evidence>
<dbReference type="Proteomes" id="UP000726737">
    <property type="component" value="Unassembled WGS sequence"/>
</dbReference>
<feature type="compositionally biased region" description="Low complexity" evidence="1">
    <location>
        <begin position="7"/>
        <end position="20"/>
    </location>
</feature>
<dbReference type="PROSITE" id="PS00383">
    <property type="entry name" value="TYR_PHOSPHATASE_1"/>
    <property type="match status" value="1"/>
</dbReference>
<gene>
    <name evidence="3" type="ORF">BG011_007412</name>
</gene>
<evidence type="ECO:0000313" key="4">
    <source>
        <dbReference type="Proteomes" id="UP000726737"/>
    </source>
</evidence>
<dbReference type="InterPro" id="IPR016130">
    <property type="entry name" value="Tyr_Pase_AS"/>
</dbReference>
<dbReference type="InterPro" id="IPR022742">
    <property type="entry name" value="Hydrolase_4"/>
</dbReference>
<dbReference type="Gene3D" id="3.90.190.10">
    <property type="entry name" value="Protein tyrosine phosphatase superfamily"/>
    <property type="match status" value="1"/>
</dbReference>
<evidence type="ECO:0000259" key="2">
    <source>
        <dbReference type="PROSITE" id="PS50056"/>
    </source>
</evidence>
<proteinExistence type="predicted"/>
<dbReference type="InterPro" id="IPR029058">
    <property type="entry name" value="AB_hydrolase_fold"/>
</dbReference>
<dbReference type="GO" id="GO:0004721">
    <property type="term" value="F:phosphoprotein phosphatase activity"/>
    <property type="evidence" value="ECO:0007669"/>
    <property type="project" value="InterPro"/>
</dbReference>
<accession>A0A9P6U7P0</accession>
<feature type="domain" description="Tyrosine specific protein phosphatases" evidence="2">
    <location>
        <begin position="420"/>
        <end position="492"/>
    </location>
</feature>
<dbReference type="InterPro" id="IPR026893">
    <property type="entry name" value="Tyr/Ser_Pase_IphP-type"/>
</dbReference>
<name>A0A9P6U7P0_9FUNG</name>
<dbReference type="InterPro" id="IPR029021">
    <property type="entry name" value="Prot-tyrosine_phosphatase-like"/>
</dbReference>
<feature type="region of interest" description="Disordered" evidence="1">
    <location>
        <begin position="1"/>
        <end position="20"/>
    </location>
</feature>
<dbReference type="Pfam" id="PF13350">
    <property type="entry name" value="Y_phosphatase3"/>
    <property type="match status" value="1"/>
</dbReference>
<organism evidence="3 4">
    <name type="scientific">Mortierella polycephala</name>
    <dbReference type="NCBI Taxonomy" id="41804"/>
    <lineage>
        <taxon>Eukaryota</taxon>
        <taxon>Fungi</taxon>
        <taxon>Fungi incertae sedis</taxon>
        <taxon>Mucoromycota</taxon>
        <taxon>Mortierellomycotina</taxon>
        <taxon>Mortierellomycetes</taxon>
        <taxon>Mortierellales</taxon>
        <taxon>Mortierellaceae</taxon>
        <taxon>Mortierella</taxon>
    </lineage>
</organism>
<dbReference type="PANTHER" id="PTHR31126:SF1">
    <property type="entry name" value="TYROSINE SPECIFIC PROTEIN PHOSPHATASES DOMAIN-CONTAINING PROTEIN"/>
    <property type="match status" value="1"/>
</dbReference>
<evidence type="ECO:0000313" key="3">
    <source>
        <dbReference type="EMBL" id="KAG0264144.1"/>
    </source>
</evidence>
<dbReference type="InterPro" id="IPR000387">
    <property type="entry name" value="Tyr_Pase_dom"/>
</dbReference>
<reference evidence="3" key="1">
    <citation type="journal article" date="2020" name="Fungal Divers.">
        <title>Resolving the Mortierellaceae phylogeny through synthesis of multi-gene phylogenetics and phylogenomics.</title>
        <authorList>
            <person name="Vandepol N."/>
            <person name="Liber J."/>
            <person name="Desiro A."/>
            <person name="Na H."/>
            <person name="Kennedy M."/>
            <person name="Barry K."/>
            <person name="Grigoriev I.V."/>
            <person name="Miller A.N."/>
            <person name="O'Donnell K."/>
            <person name="Stajich J.E."/>
            <person name="Bonito G."/>
        </authorList>
    </citation>
    <scope>NUCLEOTIDE SEQUENCE</scope>
    <source>
        <strain evidence="3">KOD948</strain>
    </source>
</reference>
<dbReference type="SUPFAM" id="SSF53474">
    <property type="entry name" value="alpha/beta-Hydrolases"/>
    <property type="match status" value="1"/>
</dbReference>
<dbReference type="OrthoDB" id="9988524at2759"/>
<dbReference type="PANTHER" id="PTHR31126">
    <property type="entry name" value="TYROSINE-PROTEIN PHOSPHATASE"/>
    <property type="match status" value="1"/>
</dbReference>
<dbReference type="Pfam" id="PF12146">
    <property type="entry name" value="Hydrolase_4"/>
    <property type="match status" value="1"/>
</dbReference>
<dbReference type="EMBL" id="JAAAJA010000057">
    <property type="protein sequence ID" value="KAG0264144.1"/>
    <property type="molecule type" value="Genomic_DNA"/>
</dbReference>
<dbReference type="PROSITE" id="PS50056">
    <property type="entry name" value="TYR_PHOSPHATASE_2"/>
    <property type="match status" value="1"/>
</dbReference>
<dbReference type="AlphaFoldDB" id="A0A9P6U7P0"/>
<sequence>MSKDHTNGSNGNAINAIGDNTSSPLTATVGSLTSIKVSIPDTPLHLAGVLQSSSHGTRRLGIICHGLLGHKNYLFQPTLANMLAPFMDTFRFDFRGNGESEGQMGYSNWNDDQADLDAVITHFERQGYYIYALIGHSRGAISCLNYAATSKHVPLIPYVISISSRFDMSDVKRKHGPETMALLETQGHFDWQARTAGKDVTLRVTKTHFDDFLNFDTAAVAHIPSMTNVLLCHGSEDQVVPIKDITSLQSHLSHARTALRIISGADHNYRRHYTEISQTIARYFSAEGRKEEWTRRILPNWKSWVHAVGGVLNFRTIGDVWIPSTMDGTVSYLRPGIIYRCADISKPTPEGIKVLESLNIKDVFDLRSNSETERRGTFESPNIKRHHIPVFSEDDYSPAQIAVRFAMYLSGTEGFAAAYMSMLPNIRQFLTPVLEHIVKKGTPFIVHCTAGKDRTGVVCALLQMICGVDEEQIAWEYELTRRCMAIKEEDVIFLKNAIGGESSDAQVREVLSTNEEYMFRFLEQFHEKYGTVEDFLINELDMTMEQINAVRDTLLVKIPVPRAVM</sequence>
<comment type="caution">
    <text evidence="3">The sequence shown here is derived from an EMBL/GenBank/DDBJ whole genome shotgun (WGS) entry which is preliminary data.</text>
</comment>
<dbReference type="Gene3D" id="3.40.50.1820">
    <property type="entry name" value="alpha/beta hydrolase"/>
    <property type="match status" value="1"/>
</dbReference>